<feature type="transmembrane region" description="Helical" evidence="6">
    <location>
        <begin position="532"/>
        <end position="553"/>
    </location>
</feature>
<dbReference type="InterPro" id="IPR036259">
    <property type="entry name" value="MFS_trans_sf"/>
</dbReference>
<evidence type="ECO:0000313" key="8">
    <source>
        <dbReference type="Proteomes" id="UP001642540"/>
    </source>
</evidence>
<dbReference type="SUPFAM" id="SSF103473">
    <property type="entry name" value="MFS general substrate transporter"/>
    <property type="match status" value="1"/>
</dbReference>
<feature type="transmembrane region" description="Helical" evidence="6">
    <location>
        <begin position="324"/>
        <end position="346"/>
    </location>
</feature>
<feature type="transmembrane region" description="Helical" evidence="6">
    <location>
        <begin position="506"/>
        <end position="526"/>
    </location>
</feature>
<dbReference type="InterPro" id="IPR011701">
    <property type="entry name" value="MFS"/>
</dbReference>
<comment type="subcellular location">
    <subcellularLocation>
        <location evidence="1">Membrane</location>
        <topology evidence="1">Multi-pass membrane protein</topology>
    </subcellularLocation>
</comment>
<feature type="region of interest" description="Disordered" evidence="5">
    <location>
        <begin position="1"/>
        <end position="62"/>
    </location>
</feature>
<dbReference type="Pfam" id="PF07690">
    <property type="entry name" value="MFS_1"/>
    <property type="match status" value="1"/>
</dbReference>
<feature type="transmembrane region" description="Helical" evidence="6">
    <location>
        <begin position="352"/>
        <end position="371"/>
    </location>
</feature>
<evidence type="ECO:0000313" key="7">
    <source>
        <dbReference type="EMBL" id="CAL8120145.1"/>
    </source>
</evidence>
<feature type="transmembrane region" description="Helical" evidence="6">
    <location>
        <begin position="591"/>
        <end position="611"/>
    </location>
</feature>
<feature type="transmembrane region" description="Helical" evidence="6">
    <location>
        <begin position="479"/>
        <end position="499"/>
    </location>
</feature>
<feature type="transmembrane region" description="Helical" evidence="6">
    <location>
        <begin position="126"/>
        <end position="145"/>
    </location>
</feature>
<protein>
    <submittedName>
        <fullName evidence="7">Uncharacterized protein</fullName>
    </submittedName>
</protein>
<feature type="transmembrane region" description="Helical" evidence="6">
    <location>
        <begin position="560"/>
        <end position="579"/>
    </location>
</feature>
<dbReference type="Gene3D" id="1.20.1250.20">
    <property type="entry name" value="MFS general substrate transporter like domains"/>
    <property type="match status" value="1"/>
</dbReference>
<evidence type="ECO:0000256" key="4">
    <source>
        <dbReference type="ARBA" id="ARBA00023136"/>
    </source>
</evidence>
<keyword evidence="2 6" id="KW-0812">Transmembrane</keyword>
<dbReference type="Proteomes" id="UP001642540">
    <property type="component" value="Unassembled WGS sequence"/>
</dbReference>
<evidence type="ECO:0000256" key="3">
    <source>
        <dbReference type="ARBA" id="ARBA00022989"/>
    </source>
</evidence>
<reference evidence="7 8" key="1">
    <citation type="submission" date="2024-08" db="EMBL/GenBank/DDBJ databases">
        <authorList>
            <person name="Cucini C."/>
            <person name="Frati F."/>
        </authorList>
    </citation>
    <scope>NUCLEOTIDE SEQUENCE [LARGE SCALE GENOMIC DNA]</scope>
</reference>
<dbReference type="EMBL" id="CAXLJM020000062">
    <property type="protein sequence ID" value="CAL8120145.1"/>
    <property type="molecule type" value="Genomic_DNA"/>
</dbReference>
<evidence type="ECO:0000256" key="5">
    <source>
        <dbReference type="SAM" id="MobiDB-lite"/>
    </source>
</evidence>
<accession>A0ABP1R598</accession>
<evidence type="ECO:0000256" key="2">
    <source>
        <dbReference type="ARBA" id="ARBA00022692"/>
    </source>
</evidence>
<comment type="caution">
    <text evidence="7">The sequence shown here is derived from an EMBL/GenBank/DDBJ whole genome shotgun (WGS) entry which is preliminary data.</text>
</comment>
<evidence type="ECO:0000256" key="1">
    <source>
        <dbReference type="ARBA" id="ARBA00004141"/>
    </source>
</evidence>
<evidence type="ECO:0000256" key="6">
    <source>
        <dbReference type="SAM" id="Phobius"/>
    </source>
</evidence>
<keyword evidence="8" id="KW-1185">Reference proteome</keyword>
<organism evidence="7 8">
    <name type="scientific">Orchesella dallaii</name>
    <dbReference type="NCBI Taxonomy" id="48710"/>
    <lineage>
        <taxon>Eukaryota</taxon>
        <taxon>Metazoa</taxon>
        <taxon>Ecdysozoa</taxon>
        <taxon>Arthropoda</taxon>
        <taxon>Hexapoda</taxon>
        <taxon>Collembola</taxon>
        <taxon>Entomobryomorpha</taxon>
        <taxon>Entomobryoidea</taxon>
        <taxon>Orchesellidae</taxon>
        <taxon>Orchesellinae</taxon>
        <taxon>Orchesella</taxon>
    </lineage>
</organism>
<sequence length="694" mass="79025">MAHHDTLPDESLFGTDSQQKEELEVMADSSKPTPIRGRRAARATARTPSRWPNKFQKEHPDPQFVRRQEEMERIRAAMADTEQEEHFVRRHGVRSRYPNFLPEDGPRVSSFEGILPLVGSMGKYQWTAIIAILLPLAFCHAFVVLDTEAQLITPDHWCAPPKGIQIENKTQWKIDNLPYSVDAATGKLHFSKCQIHLPDSVIPQPCRDGWEYNQSTYSRTLITANNWVCNKKMTVAKAYVMLAIGSFVGAFIFGFVADLIGRRMTCQILAGMNLFTQFVITMLYNEPGIILFALFLKAATFSNLVQLSSIWVMEIVSSKDRGRILGLMGISNILGVTIFSSLAHIIRDSQMIAVVGLAIGVVVNILCHSMMESPRLLFRFGELTGAAEILGDIADRNRMMGFGSVVTDSFLYNTVRQLRRSKTTIWVNCRLCIFELFWRRRSLKIALRLLFIWFSLGAVDKVMQYNIPEYDPNFFFDFFLIRLPQLPGILLGTSLPYLLGRRESHVIMQGIFALLLFATGFAQIFSTQAHRYFGIFLRMFLTASWLNSFVFTVELISTDLRSAFCGMCVAFYYFFPSSIPHMDFMVQSLYGTPYFICTLLCIISAIVALFLPETMDEPLPDYLDDIGSRSCKRFGTYYLDNWVPLPEANSQLELVSYNPSYKPGEKKDHDIEADPADDSFVEACLDLDYNERMI</sequence>
<feature type="transmembrane region" description="Helical" evidence="6">
    <location>
        <begin position="238"/>
        <end position="257"/>
    </location>
</feature>
<keyword evidence="4 6" id="KW-0472">Membrane</keyword>
<keyword evidence="3 6" id="KW-1133">Transmembrane helix</keyword>
<dbReference type="PANTHER" id="PTHR24064">
    <property type="entry name" value="SOLUTE CARRIER FAMILY 22 MEMBER"/>
    <property type="match status" value="1"/>
</dbReference>
<feature type="compositionally biased region" description="Low complexity" evidence="5">
    <location>
        <begin position="42"/>
        <end position="52"/>
    </location>
</feature>
<feature type="transmembrane region" description="Helical" evidence="6">
    <location>
        <begin position="445"/>
        <end position="467"/>
    </location>
</feature>
<name>A0ABP1R598_9HEXA</name>
<gene>
    <name evidence="7" type="ORF">ODALV1_LOCUS18872</name>
</gene>
<proteinExistence type="predicted"/>